<dbReference type="OrthoDB" id="5413327at2"/>
<name>A0A1G8GEY1_9MICO</name>
<keyword evidence="2" id="KW-1185">Reference proteome</keyword>
<dbReference type="STRING" id="399736.SAMN04489720_2896"/>
<evidence type="ECO:0000313" key="1">
    <source>
        <dbReference type="EMBL" id="SDH92847.1"/>
    </source>
</evidence>
<sequence length="353" mass="39015">MTTVHVGRTRVDRRSAATVVDVAGHRIPVGMRVVGDRIRPPRALGDVWLPLAIFPAMRLGLPIVLEDAVSPTRLHGIREVQRLLATWDPTLQVQPIEAPVSTRGSRRSAPPIQLMTGGVDSAFALLDNPEATDLVYMHDLDLEPAAVRTEVATMLASLQRETGRRVLRVDSDVRRVVEPYGDWLTQTHLAVLASVATFVAGARRSLHVPSALPYESVIPNASHPMLDAHYATDDLRVMHVGAHVDRFQKVRALSRDDVLLRHLRVCYRSHDALNCSACFKCTRTMASLEVCGVLDRAVTFTRPWTPELHASQEVFNDVARAFEVEIRDAARDAGRTDVADVSDAAIARYDARV</sequence>
<dbReference type="AlphaFoldDB" id="A0A1G8GEY1"/>
<organism evidence="1 2">
    <name type="scientific">Agrococcus jejuensis</name>
    <dbReference type="NCBI Taxonomy" id="399736"/>
    <lineage>
        <taxon>Bacteria</taxon>
        <taxon>Bacillati</taxon>
        <taxon>Actinomycetota</taxon>
        <taxon>Actinomycetes</taxon>
        <taxon>Micrococcales</taxon>
        <taxon>Microbacteriaceae</taxon>
        <taxon>Agrococcus</taxon>
    </lineage>
</organism>
<reference evidence="2" key="1">
    <citation type="submission" date="2016-10" db="EMBL/GenBank/DDBJ databases">
        <authorList>
            <person name="Varghese N."/>
            <person name="Submissions S."/>
        </authorList>
    </citation>
    <scope>NUCLEOTIDE SEQUENCE [LARGE SCALE GENOMIC DNA]</scope>
    <source>
        <strain evidence="2">DSM 22002</strain>
    </source>
</reference>
<gene>
    <name evidence="1" type="ORF">SAMN04489720_2896</name>
</gene>
<dbReference type="Proteomes" id="UP000198822">
    <property type="component" value="Chromosome I"/>
</dbReference>
<proteinExistence type="predicted"/>
<evidence type="ECO:0000313" key="2">
    <source>
        <dbReference type="Proteomes" id="UP000198822"/>
    </source>
</evidence>
<accession>A0A1G8GEY1</accession>
<dbReference type="EMBL" id="LT629695">
    <property type="protein sequence ID" value="SDH92847.1"/>
    <property type="molecule type" value="Genomic_DNA"/>
</dbReference>
<protein>
    <recommendedName>
        <fullName evidence="3">7-cyano-7-deazaguanine synthase (Queuosine biosynthesis)</fullName>
    </recommendedName>
</protein>
<evidence type="ECO:0008006" key="3">
    <source>
        <dbReference type="Google" id="ProtNLM"/>
    </source>
</evidence>
<dbReference type="RefSeq" id="WP_092506137.1">
    <property type="nucleotide sequence ID" value="NZ_LT629695.1"/>
</dbReference>